<reference evidence="2" key="2">
    <citation type="journal article" date="2019" name="Int. J. Syst. Evol. Microbiol.">
        <title>Faecalibacillus intestinalis gen. nov., sp. nov. and Faecalibacillus faecis sp. nov., isolated from human faeces.</title>
        <authorList>
            <person name="Seo B."/>
            <person name="Jeon K."/>
            <person name="Baek I."/>
            <person name="Lee Y.M."/>
            <person name="Baek K."/>
            <person name="Ko G."/>
        </authorList>
    </citation>
    <scope>NUCLEOTIDE SEQUENCE</scope>
    <source>
        <strain evidence="2">SNUG30370</strain>
    </source>
</reference>
<dbReference type="RefSeq" id="WP_106988259.1">
    <property type="nucleotide sequence ID" value="NZ_JADPLM010000002.1"/>
</dbReference>
<reference evidence="1" key="3">
    <citation type="submission" date="2021-10" db="EMBL/GenBank/DDBJ databases">
        <title>Collection of gut derived symbiotic bacterial strains cultured from healthy donors.</title>
        <authorList>
            <person name="Lin H."/>
            <person name="Littmann E."/>
            <person name="Kohout C."/>
            <person name="Pamer E.G."/>
        </authorList>
    </citation>
    <scope>NUCLEOTIDE SEQUENCE</scope>
    <source>
        <strain evidence="1">DFI.4.48</strain>
    </source>
</reference>
<name>A0A2T3FWW1_9FIRM</name>
<comment type="caution">
    <text evidence="2">The sequence shown here is derived from an EMBL/GenBank/DDBJ whole genome shotgun (WGS) entry which is preliminary data.</text>
</comment>
<accession>A0A2T3FWW1</accession>
<dbReference type="PROSITE" id="PS51257">
    <property type="entry name" value="PROKAR_LIPOPROTEIN"/>
    <property type="match status" value="1"/>
</dbReference>
<dbReference type="GeneID" id="77471194"/>
<keyword evidence="3" id="KW-1185">Reference proteome</keyword>
<evidence type="ECO:0000313" key="1">
    <source>
        <dbReference type="EMBL" id="MCB8610111.1"/>
    </source>
</evidence>
<sequence>MKTKILFICCFILLLCGCSKKKEVEEELLTDNDFGFSILLDDGLALDKGLQIKSINDYIGDEYEETKKNNNTIYSNKNIQIILDKNNKIKKVVLFTDYYQVLGNIRVGDNKDILDYPNNKVTPTKYIASSEKKTVKMTYLLSNNKITKIMLS</sequence>
<dbReference type="EMBL" id="JAJDKZ010000012">
    <property type="protein sequence ID" value="MCB8610111.1"/>
    <property type="molecule type" value="Genomic_DNA"/>
</dbReference>
<gene>
    <name evidence="2" type="ORF">C7U55_08840</name>
    <name evidence="1" type="ORF">LJD69_05845</name>
</gene>
<evidence type="ECO:0008006" key="4">
    <source>
        <dbReference type="Google" id="ProtNLM"/>
    </source>
</evidence>
<dbReference type="Proteomes" id="UP000241201">
    <property type="component" value="Unassembled WGS sequence"/>
</dbReference>
<evidence type="ECO:0000313" key="2">
    <source>
        <dbReference type="EMBL" id="PST39767.1"/>
    </source>
</evidence>
<proteinExistence type="predicted"/>
<organism evidence="2 3">
    <name type="scientific">Faecalibacillus faecis</name>
    <dbReference type="NCBI Taxonomy" id="1982628"/>
    <lineage>
        <taxon>Bacteria</taxon>
        <taxon>Bacillati</taxon>
        <taxon>Bacillota</taxon>
        <taxon>Erysipelotrichia</taxon>
        <taxon>Erysipelotrichales</taxon>
        <taxon>Coprobacillaceae</taxon>
        <taxon>Faecalibacillus</taxon>
    </lineage>
</organism>
<evidence type="ECO:0000313" key="3">
    <source>
        <dbReference type="Proteomes" id="UP000241201"/>
    </source>
</evidence>
<reference evidence="3" key="1">
    <citation type="submission" date="2018-03" db="EMBL/GenBank/DDBJ databases">
        <title>Lachnoclostridium SNUG30370 gen.nov., sp.nov., isolated from human faeces.</title>
        <authorList>
            <person name="Seo B."/>
            <person name="Jeon K."/>
            <person name="Ko G."/>
        </authorList>
    </citation>
    <scope>NUCLEOTIDE SEQUENCE [LARGE SCALE GENOMIC DNA]</scope>
    <source>
        <strain evidence="3">SNUG30370</strain>
    </source>
</reference>
<protein>
    <recommendedName>
        <fullName evidence="4">Lipoprotein</fullName>
    </recommendedName>
</protein>
<dbReference type="AlphaFoldDB" id="A0A2T3FWW1"/>
<dbReference type="Proteomes" id="UP001198439">
    <property type="component" value="Unassembled WGS sequence"/>
</dbReference>
<dbReference type="EMBL" id="PYLP01000011">
    <property type="protein sequence ID" value="PST39767.1"/>
    <property type="molecule type" value="Genomic_DNA"/>
</dbReference>